<dbReference type="RefSeq" id="WP_284363288.1">
    <property type="nucleotide sequence ID" value="NZ_BSNI01000002.1"/>
</dbReference>
<gene>
    <name evidence="4" type="ORF">GCM10007879_15260</name>
</gene>
<name>A0ABQ5UQ65_9HYPH</name>
<feature type="domain" description="N-acetyltransferase" evidence="3">
    <location>
        <begin position="1"/>
        <end position="157"/>
    </location>
</feature>
<sequence>MDFRVARPDELKQIASLYHRIWHETQAPHQHPDIAKFRDVRFMQDRINAFYPNIIIALDELDIVGLVVAKEARLSQLFVDSQQRGKGVGQKLLALAEAKLRAEGAVRITLNCLVGNDAARRFYERNDWRVSRMETKMGQTHKGEVPIEVFEMERTLDVLDHFA</sequence>
<dbReference type="InterPro" id="IPR016181">
    <property type="entry name" value="Acyl_CoA_acyltransferase"/>
</dbReference>
<evidence type="ECO:0000313" key="5">
    <source>
        <dbReference type="Proteomes" id="UP001161405"/>
    </source>
</evidence>
<dbReference type="Proteomes" id="UP001161405">
    <property type="component" value="Unassembled WGS sequence"/>
</dbReference>
<dbReference type="InterPro" id="IPR050832">
    <property type="entry name" value="Bact_Acetyltransf"/>
</dbReference>
<dbReference type="Gene3D" id="3.40.630.30">
    <property type="match status" value="1"/>
</dbReference>
<dbReference type="Pfam" id="PF00583">
    <property type="entry name" value="Acetyltransf_1"/>
    <property type="match status" value="1"/>
</dbReference>
<keyword evidence="1" id="KW-0808">Transferase</keyword>
<organism evidence="4 5">
    <name type="scientific">Maritalea porphyrae</name>
    <dbReference type="NCBI Taxonomy" id="880732"/>
    <lineage>
        <taxon>Bacteria</taxon>
        <taxon>Pseudomonadati</taxon>
        <taxon>Pseudomonadota</taxon>
        <taxon>Alphaproteobacteria</taxon>
        <taxon>Hyphomicrobiales</taxon>
        <taxon>Devosiaceae</taxon>
        <taxon>Maritalea</taxon>
    </lineage>
</organism>
<reference evidence="4" key="2">
    <citation type="submission" date="2023-01" db="EMBL/GenBank/DDBJ databases">
        <title>Draft genome sequence of Maritalea porphyrae strain NBRC 107169.</title>
        <authorList>
            <person name="Sun Q."/>
            <person name="Mori K."/>
        </authorList>
    </citation>
    <scope>NUCLEOTIDE SEQUENCE</scope>
    <source>
        <strain evidence="4">NBRC 107169</strain>
    </source>
</reference>
<evidence type="ECO:0000256" key="2">
    <source>
        <dbReference type="ARBA" id="ARBA00023315"/>
    </source>
</evidence>
<accession>A0ABQ5UQ65</accession>
<comment type="caution">
    <text evidence="4">The sequence shown here is derived from an EMBL/GenBank/DDBJ whole genome shotgun (WGS) entry which is preliminary data.</text>
</comment>
<dbReference type="SUPFAM" id="SSF55729">
    <property type="entry name" value="Acyl-CoA N-acyltransferases (Nat)"/>
    <property type="match status" value="1"/>
</dbReference>
<dbReference type="PANTHER" id="PTHR43877">
    <property type="entry name" value="AMINOALKYLPHOSPHONATE N-ACETYLTRANSFERASE-RELATED-RELATED"/>
    <property type="match status" value="1"/>
</dbReference>
<dbReference type="InterPro" id="IPR000182">
    <property type="entry name" value="GNAT_dom"/>
</dbReference>
<keyword evidence="2" id="KW-0012">Acyltransferase</keyword>
<reference evidence="4" key="1">
    <citation type="journal article" date="2014" name="Int. J. Syst. Evol. Microbiol.">
        <title>Complete genome of a new Firmicutes species belonging to the dominant human colonic microbiota ('Ruminococcus bicirculans') reveals two chromosomes and a selective capacity to utilize plant glucans.</title>
        <authorList>
            <consortium name="NISC Comparative Sequencing Program"/>
            <person name="Wegmann U."/>
            <person name="Louis P."/>
            <person name="Goesmann A."/>
            <person name="Henrissat B."/>
            <person name="Duncan S.H."/>
            <person name="Flint H.J."/>
        </authorList>
    </citation>
    <scope>NUCLEOTIDE SEQUENCE</scope>
    <source>
        <strain evidence="4">NBRC 107169</strain>
    </source>
</reference>
<dbReference type="EMBL" id="BSNI01000002">
    <property type="protein sequence ID" value="GLQ17277.1"/>
    <property type="molecule type" value="Genomic_DNA"/>
</dbReference>
<evidence type="ECO:0000259" key="3">
    <source>
        <dbReference type="PROSITE" id="PS51186"/>
    </source>
</evidence>
<protein>
    <recommendedName>
        <fullName evidence="3">N-acetyltransferase domain-containing protein</fullName>
    </recommendedName>
</protein>
<dbReference type="PANTHER" id="PTHR43877:SF2">
    <property type="entry name" value="AMINOALKYLPHOSPHONATE N-ACETYLTRANSFERASE-RELATED"/>
    <property type="match status" value="1"/>
</dbReference>
<evidence type="ECO:0000256" key="1">
    <source>
        <dbReference type="ARBA" id="ARBA00022679"/>
    </source>
</evidence>
<keyword evidence="5" id="KW-1185">Reference proteome</keyword>
<dbReference type="CDD" id="cd04301">
    <property type="entry name" value="NAT_SF"/>
    <property type="match status" value="1"/>
</dbReference>
<evidence type="ECO:0000313" key="4">
    <source>
        <dbReference type="EMBL" id="GLQ17277.1"/>
    </source>
</evidence>
<dbReference type="PROSITE" id="PS51186">
    <property type="entry name" value="GNAT"/>
    <property type="match status" value="1"/>
</dbReference>
<proteinExistence type="predicted"/>